<dbReference type="AlphaFoldDB" id="A0A6B8M3Y9"/>
<accession>A0A6B8M3Y9</accession>
<protein>
    <submittedName>
        <fullName evidence="1">Peptidoglycan-binding domain 1 protein</fullName>
    </submittedName>
</protein>
<reference evidence="1 2" key="1">
    <citation type="submission" date="2019-09" db="EMBL/GenBank/DDBJ databases">
        <title>Isolation and complete genome sequencing of Methylocystis species.</title>
        <authorList>
            <person name="Rumah B.L."/>
            <person name="Stead C.E."/>
            <person name="Stevens B.C."/>
            <person name="Minton N.P."/>
            <person name="Grosse-Honebrink A."/>
            <person name="Zhang Y."/>
        </authorList>
    </citation>
    <scope>NUCLEOTIDE SEQUENCE [LARGE SCALE GENOMIC DNA]</scope>
    <source>
        <strain evidence="1 2">BRCS2</strain>
    </source>
</reference>
<dbReference type="Proteomes" id="UP000422569">
    <property type="component" value="Chromosome"/>
</dbReference>
<evidence type="ECO:0000313" key="2">
    <source>
        <dbReference type="Proteomes" id="UP000422569"/>
    </source>
</evidence>
<dbReference type="EMBL" id="CP044331">
    <property type="protein sequence ID" value="QGM98614.1"/>
    <property type="molecule type" value="Genomic_DNA"/>
</dbReference>
<evidence type="ECO:0000313" key="1">
    <source>
        <dbReference type="EMBL" id="QGM98614.1"/>
    </source>
</evidence>
<organism evidence="1 2">
    <name type="scientific">Methylocystis parvus</name>
    <dbReference type="NCBI Taxonomy" id="134"/>
    <lineage>
        <taxon>Bacteria</taxon>
        <taxon>Pseudomonadati</taxon>
        <taxon>Pseudomonadota</taxon>
        <taxon>Alphaproteobacteria</taxon>
        <taxon>Hyphomicrobiales</taxon>
        <taxon>Methylocystaceae</taxon>
        <taxon>Methylocystis</taxon>
    </lineage>
</organism>
<dbReference type="KEGG" id="mpar:F7D14_14760"/>
<proteinExistence type="predicted"/>
<dbReference type="RefSeq" id="WP_016919101.1">
    <property type="nucleotide sequence ID" value="NZ_CP044331.1"/>
</dbReference>
<sequence length="288" mass="31537">MLPSISDGCIFEGVILMPLTKEELAAIVAVTGRFENSSRPYEGVSGDFDGQGISCGVLQWNIGQSSLQPLVIKAGEARVLARMPNFGPEMWLACNSPIQDGLTIVRGWQVGAKLNPEPLSELKAFMGSPEMRAIQDARIAVTAASAELLANTWVSDRGAARARTLQEMAFFFDLVTQNGGTKGVVYADVQHFINVNTAAKSVQIVSDWIFDQPPNVAGIGDAKNNAALWPTIVADDDLELFVFAFLRCQKSKPQWQIDTLNRKGALAARKGFVHKKQYDFRDIFSRTK</sequence>
<name>A0A6B8M3Y9_9HYPH</name>
<keyword evidence="2" id="KW-1185">Reference proteome</keyword>
<gene>
    <name evidence="1" type="ORF">F7D14_14760</name>
</gene>